<protein>
    <submittedName>
        <fullName evidence="2">Uncharacterized protein</fullName>
    </submittedName>
</protein>
<gene>
    <name evidence="2" type="ORF">M2412_002250</name>
</gene>
<dbReference type="Proteomes" id="UP001320691">
    <property type="component" value="Unassembled WGS sequence"/>
</dbReference>
<evidence type="ECO:0000313" key="2">
    <source>
        <dbReference type="EMBL" id="MCS4280257.1"/>
    </source>
</evidence>
<dbReference type="EMBL" id="JANUEK010000005">
    <property type="protein sequence ID" value="MCS4280257.1"/>
    <property type="molecule type" value="Genomic_DNA"/>
</dbReference>
<evidence type="ECO:0000313" key="3">
    <source>
        <dbReference type="Proteomes" id="UP001320691"/>
    </source>
</evidence>
<keyword evidence="1" id="KW-0732">Signal</keyword>
<evidence type="ECO:0000256" key="1">
    <source>
        <dbReference type="SAM" id="SignalP"/>
    </source>
</evidence>
<name>A0AAW5PJD5_9GAMM</name>
<accession>A0AAW5PJD5</accession>
<organism evidence="2 3">
    <name type="scientific">Stenotrophomonas rhizophila</name>
    <dbReference type="NCBI Taxonomy" id="216778"/>
    <lineage>
        <taxon>Bacteria</taxon>
        <taxon>Pseudomonadati</taxon>
        <taxon>Pseudomonadota</taxon>
        <taxon>Gammaproteobacteria</taxon>
        <taxon>Lysobacterales</taxon>
        <taxon>Lysobacteraceae</taxon>
        <taxon>Stenotrophomonas</taxon>
    </lineage>
</organism>
<comment type="caution">
    <text evidence="2">The sequence shown here is derived from an EMBL/GenBank/DDBJ whole genome shotgun (WGS) entry which is preliminary data.</text>
</comment>
<reference evidence="2" key="1">
    <citation type="submission" date="2022-08" db="EMBL/GenBank/DDBJ databases">
        <title>Genomic analyses of the natural microbiome of Caenorhabditis elegans.</title>
        <authorList>
            <person name="Samuel B."/>
        </authorList>
    </citation>
    <scope>NUCLEOTIDE SEQUENCE</scope>
    <source>
        <strain evidence="2">BIGb0277</strain>
    </source>
</reference>
<feature type="chain" id="PRO_5044003362" evidence="1">
    <location>
        <begin position="29"/>
        <end position="173"/>
    </location>
</feature>
<feature type="signal peptide" evidence="1">
    <location>
        <begin position="1"/>
        <end position="28"/>
    </location>
</feature>
<sequence>MVAKLMRMLGIPLLGGLILASAFGAAAAAPRQCYGEGKDQTCALSFGDLWGSREQYAGRRIEISGYLVRGFGQLVLYSGKDYFLYQKAVGGIAVQMDQAMLEAALAEMRPIPGGGDWQDEALCPITVQGIYTDKPFGDFATLGTVMVASGPRMLPFVGSCADLQPKLPQGLDK</sequence>
<dbReference type="AlphaFoldDB" id="A0AAW5PJD5"/>
<proteinExistence type="predicted"/>
<dbReference type="RefSeq" id="WP_259261103.1">
    <property type="nucleotide sequence ID" value="NZ_JANUEK010000005.1"/>
</dbReference>